<dbReference type="CDD" id="cd10456">
    <property type="entry name" value="GIY-YIG_UPF0213"/>
    <property type="match status" value="1"/>
</dbReference>
<dbReference type="SUPFAM" id="SSF82771">
    <property type="entry name" value="GIY-YIG endonuclease"/>
    <property type="match status" value="1"/>
</dbReference>
<dbReference type="Gene3D" id="3.40.1440.10">
    <property type="entry name" value="GIY-YIG endonuclease"/>
    <property type="match status" value="1"/>
</dbReference>
<dbReference type="InterPro" id="IPR050190">
    <property type="entry name" value="UPF0213_domain"/>
</dbReference>
<dbReference type="RefSeq" id="WP_344197183.1">
    <property type="nucleotide sequence ID" value="NZ_BAAAME010000002.1"/>
</dbReference>
<dbReference type="Proteomes" id="UP001501057">
    <property type="component" value="Unassembled WGS sequence"/>
</dbReference>
<accession>A0ABP4VH12</accession>
<dbReference type="InterPro" id="IPR000305">
    <property type="entry name" value="GIY-YIG_endonuc"/>
</dbReference>
<evidence type="ECO:0000259" key="2">
    <source>
        <dbReference type="PROSITE" id="PS50164"/>
    </source>
</evidence>
<reference evidence="4" key="1">
    <citation type="journal article" date="2019" name="Int. J. Syst. Evol. Microbiol.">
        <title>The Global Catalogue of Microorganisms (GCM) 10K type strain sequencing project: providing services to taxonomists for standard genome sequencing and annotation.</title>
        <authorList>
            <consortium name="The Broad Institute Genomics Platform"/>
            <consortium name="The Broad Institute Genome Sequencing Center for Infectious Disease"/>
            <person name="Wu L."/>
            <person name="Ma J."/>
        </authorList>
    </citation>
    <scope>NUCLEOTIDE SEQUENCE [LARGE SCALE GENOMIC DNA]</scope>
    <source>
        <strain evidence="4">JCM 13518</strain>
    </source>
</reference>
<name>A0ABP4VH12_9ACTN</name>
<gene>
    <name evidence="3" type="ORF">GCM10009710_03960</name>
</gene>
<evidence type="ECO:0000313" key="3">
    <source>
        <dbReference type="EMBL" id="GAA1726498.1"/>
    </source>
</evidence>
<dbReference type="InterPro" id="IPR035901">
    <property type="entry name" value="GIY-YIG_endonuc_sf"/>
</dbReference>
<comment type="caution">
    <text evidence="3">The sequence shown here is derived from an EMBL/GenBank/DDBJ whole genome shotgun (WGS) entry which is preliminary data.</text>
</comment>
<dbReference type="PROSITE" id="PS50164">
    <property type="entry name" value="GIY_YIG"/>
    <property type="match status" value="1"/>
</dbReference>
<feature type="domain" description="GIY-YIG" evidence="2">
    <location>
        <begin position="1"/>
        <end position="75"/>
    </location>
</feature>
<dbReference type="Pfam" id="PF01541">
    <property type="entry name" value="GIY-YIG"/>
    <property type="match status" value="1"/>
</dbReference>
<dbReference type="PANTHER" id="PTHR34477">
    <property type="entry name" value="UPF0213 PROTEIN YHBQ"/>
    <property type="match status" value="1"/>
</dbReference>
<evidence type="ECO:0000313" key="4">
    <source>
        <dbReference type="Proteomes" id="UP001501057"/>
    </source>
</evidence>
<protein>
    <submittedName>
        <fullName evidence="3">GIY-YIG nuclease family protein</fullName>
    </submittedName>
</protein>
<comment type="similarity">
    <text evidence="1">Belongs to the UPF0213 family.</text>
</comment>
<sequence length="99" mass="11455">MPAVYILLCSDGTYYVGSTRNLEHRLQQHASGRGAEYTRMRLPVTLAWAQETESVREAYGWERKIHGWSRAKRDALMRGDFQLLPVLSQRRAGRPPPER</sequence>
<proteinExistence type="inferred from homology"/>
<dbReference type="EMBL" id="BAAAME010000002">
    <property type="protein sequence ID" value="GAA1726498.1"/>
    <property type="molecule type" value="Genomic_DNA"/>
</dbReference>
<dbReference type="PANTHER" id="PTHR34477:SF1">
    <property type="entry name" value="UPF0213 PROTEIN YHBQ"/>
    <property type="match status" value="1"/>
</dbReference>
<evidence type="ECO:0000256" key="1">
    <source>
        <dbReference type="ARBA" id="ARBA00007435"/>
    </source>
</evidence>
<organism evidence="3 4">
    <name type="scientific">Aeromicrobium alkaliterrae</name>
    <dbReference type="NCBI Taxonomy" id="302168"/>
    <lineage>
        <taxon>Bacteria</taxon>
        <taxon>Bacillati</taxon>
        <taxon>Actinomycetota</taxon>
        <taxon>Actinomycetes</taxon>
        <taxon>Propionibacteriales</taxon>
        <taxon>Nocardioidaceae</taxon>
        <taxon>Aeromicrobium</taxon>
    </lineage>
</organism>
<keyword evidence="4" id="KW-1185">Reference proteome</keyword>